<dbReference type="EMBL" id="MU001671">
    <property type="protein sequence ID" value="KAF2461631.1"/>
    <property type="molecule type" value="Genomic_DNA"/>
</dbReference>
<sequence>MAPSSQATESRTLNVSRSRTGSSPLCKAASGREIWRRRQGKAREDPAREAAGKEKRRSMISGRETAPLGIGVLGERGRPHGPPRGCSGAESGVKPAGTPSSSSSLKRRSRPPRPGRVAHDREDRIHDVPRKRGGMADKEDEAAEEEEEEQRVL</sequence>
<feature type="compositionally biased region" description="Acidic residues" evidence="1">
    <location>
        <begin position="138"/>
        <end position="153"/>
    </location>
</feature>
<name>A0A6A6PCC6_9PEZI</name>
<feature type="compositionally biased region" description="Polar residues" evidence="1">
    <location>
        <begin position="1"/>
        <end position="23"/>
    </location>
</feature>
<feature type="non-terminal residue" evidence="2">
    <location>
        <position position="153"/>
    </location>
</feature>
<organism evidence="2 3">
    <name type="scientific">Lineolata rhizophorae</name>
    <dbReference type="NCBI Taxonomy" id="578093"/>
    <lineage>
        <taxon>Eukaryota</taxon>
        <taxon>Fungi</taxon>
        <taxon>Dikarya</taxon>
        <taxon>Ascomycota</taxon>
        <taxon>Pezizomycotina</taxon>
        <taxon>Dothideomycetes</taxon>
        <taxon>Dothideomycetes incertae sedis</taxon>
        <taxon>Lineolatales</taxon>
        <taxon>Lineolataceae</taxon>
        <taxon>Lineolata</taxon>
    </lineage>
</organism>
<feature type="compositionally biased region" description="Basic and acidic residues" evidence="1">
    <location>
        <begin position="117"/>
        <end position="137"/>
    </location>
</feature>
<dbReference type="Proteomes" id="UP000799766">
    <property type="component" value="Unassembled WGS sequence"/>
</dbReference>
<evidence type="ECO:0000313" key="3">
    <source>
        <dbReference type="Proteomes" id="UP000799766"/>
    </source>
</evidence>
<protein>
    <submittedName>
        <fullName evidence="2">Uncharacterized protein</fullName>
    </submittedName>
</protein>
<dbReference type="AlphaFoldDB" id="A0A6A6PCC6"/>
<evidence type="ECO:0000313" key="2">
    <source>
        <dbReference type="EMBL" id="KAF2461631.1"/>
    </source>
</evidence>
<accession>A0A6A6PCC6</accession>
<keyword evidence="3" id="KW-1185">Reference proteome</keyword>
<feature type="compositionally biased region" description="Basic and acidic residues" evidence="1">
    <location>
        <begin position="33"/>
        <end position="53"/>
    </location>
</feature>
<feature type="region of interest" description="Disordered" evidence="1">
    <location>
        <begin position="1"/>
        <end position="153"/>
    </location>
</feature>
<evidence type="ECO:0000256" key="1">
    <source>
        <dbReference type="SAM" id="MobiDB-lite"/>
    </source>
</evidence>
<proteinExistence type="predicted"/>
<reference evidence="2" key="1">
    <citation type="journal article" date="2020" name="Stud. Mycol.">
        <title>101 Dothideomycetes genomes: a test case for predicting lifestyles and emergence of pathogens.</title>
        <authorList>
            <person name="Haridas S."/>
            <person name="Albert R."/>
            <person name="Binder M."/>
            <person name="Bloem J."/>
            <person name="Labutti K."/>
            <person name="Salamov A."/>
            <person name="Andreopoulos B."/>
            <person name="Baker S."/>
            <person name="Barry K."/>
            <person name="Bills G."/>
            <person name="Bluhm B."/>
            <person name="Cannon C."/>
            <person name="Castanera R."/>
            <person name="Culley D."/>
            <person name="Daum C."/>
            <person name="Ezra D."/>
            <person name="Gonzalez J."/>
            <person name="Henrissat B."/>
            <person name="Kuo A."/>
            <person name="Liang C."/>
            <person name="Lipzen A."/>
            <person name="Lutzoni F."/>
            <person name="Magnuson J."/>
            <person name="Mondo S."/>
            <person name="Nolan M."/>
            <person name="Ohm R."/>
            <person name="Pangilinan J."/>
            <person name="Park H.-J."/>
            <person name="Ramirez L."/>
            <person name="Alfaro M."/>
            <person name="Sun H."/>
            <person name="Tritt A."/>
            <person name="Yoshinaga Y."/>
            <person name="Zwiers L.-H."/>
            <person name="Turgeon B."/>
            <person name="Goodwin S."/>
            <person name="Spatafora J."/>
            <person name="Crous P."/>
            <person name="Grigoriev I."/>
        </authorList>
    </citation>
    <scope>NUCLEOTIDE SEQUENCE</scope>
    <source>
        <strain evidence="2">ATCC 16933</strain>
    </source>
</reference>
<gene>
    <name evidence="2" type="ORF">BDY21DRAFT_376522</name>
</gene>